<evidence type="ECO:0000256" key="4">
    <source>
        <dbReference type="ARBA" id="ARBA00022917"/>
    </source>
</evidence>
<keyword evidence="10" id="KW-1185">Reference proteome</keyword>
<accession>A0ABM9D6L0</accession>
<dbReference type="InterPro" id="IPR036402">
    <property type="entry name" value="EF-Ts_dimer_sf"/>
</dbReference>
<dbReference type="PROSITE" id="PS01126">
    <property type="entry name" value="EF_TS_1"/>
    <property type="match status" value="1"/>
</dbReference>
<dbReference type="HAMAP" id="MF_00050">
    <property type="entry name" value="EF_Ts"/>
    <property type="match status" value="1"/>
</dbReference>
<comment type="function">
    <text evidence="5 6">Associates with the EF-Tu.GDP complex and induces the exchange of GDP to GTP. It remains bound to the aminoacyl-tRNA.EF-Tu.GTP complex up to the GTP hydrolysis stage on the ribosome.</text>
</comment>
<dbReference type="EMBL" id="OW150024">
    <property type="protein sequence ID" value="CAH2030829.1"/>
    <property type="molecule type" value="Genomic_DNA"/>
</dbReference>
<organism evidence="9 10">
    <name type="scientific">Trichlorobacter ammonificans</name>
    <dbReference type="NCBI Taxonomy" id="2916410"/>
    <lineage>
        <taxon>Bacteria</taxon>
        <taxon>Pseudomonadati</taxon>
        <taxon>Thermodesulfobacteriota</taxon>
        <taxon>Desulfuromonadia</taxon>
        <taxon>Geobacterales</taxon>
        <taxon>Geobacteraceae</taxon>
        <taxon>Trichlorobacter</taxon>
    </lineage>
</organism>
<dbReference type="PANTHER" id="PTHR11741:SF0">
    <property type="entry name" value="ELONGATION FACTOR TS, MITOCHONDRIAL"/>
    <property type="match status" value="1"/>
</dbReference>
<dbReference type="SUPFAM" id="SSF46934">
    <property type="entry name" value="UBA-like"/>
    <property type="match status" value="1"/>
</dbReference>
<comment type="subcellular location">
    <subcellularLocation>
        <location evidence="5 7">Cytoplasm</location>
    </subcellularLocation>
</comment>
<protein>
    <recommendedName>
        <fullName evidence="2 5">Elongation factor Ts</fullName>
        <shortName evidence="5">EF-Ts</shortName>
    </recommendedName>
</protein>
<dbReference type="Gene3D" id="1.10.286.20">
    <property type="match status" value="1"/>
</dbReference>
<reference evidence="9 10" key="1">
    <citation type="submission" date="2022-03" db="EMBL/GenBank/DDBJ databases">
        <authorList>
            <person name="Koch H."/>
        </authorList>
    </citation>
    <scope>NUCLEOTIDE SEQUENCE [LARGE SCALE GENOMIC DNA]</scope>
    <source>
        <strain evidence="9 10">G1</strain>
    </source>
</reference>
<dbReference type="Pfam" id="PF00889">
    <property type="entry name" value="EF_TS"/>
    <property type="match status" value="1"/>
</dbReference>
<dbReference type="RefSeq" id="WP_305731701.1">
    <property type="nucleotide sequence ID" value="NZ_OW150024.1"/>
</dbReference>
<dbReference type="InterPro" id="IPR009060">
    <property type="entry name" value="UBA-like_sf"/>
</dbReference>
<dbReference type="NCBIfam" id="TIGR00116">
    <property type="entry name" value="tsf"/>
    <property type="match status" value="1"/>
</dbReference>
<evidence type="ECO:0000256" key="5">
    <source>
        <dbReference type="HAMAP-Rule" id="MF_00050"/>
    </source>
</evidence>
<evidence type="ECO:0000313" key="9">
    <source>
        <dbReference type="EMBL" id="CAH2030829.1"/>
    </source>
</evidence>
<dbReference type="Gene3D" id="3.30.479.20">
    <property type="entry name" value="Elongation factor Ts, dimerisation domain"/>
    <property type="match status" value="2"/>
</dbReference>
<dbReference type="Gene3D" id="1.10.8.10">
    <property type="entry name" value="DNA helicase RuvA subunit, C-terminal domain"/>
    <property type="match status" value="1"/>
</dbReference>
<dbReference type="PROSITE" id="PS01127">
    <property type="entry name" value="EF_TS_2"/>
    <property type="match status" value="1"/>
</dbReference>
<keyword evidence="4 5" id="KW-0648">Protein biosynthesis</keyword>
<dbReference type="PANTHER" id="PTHR11741">
    <property type="entry name" value="ELONGATION FACTOR TS"/>
    <property type="match status" value="1"/>
</dbReference>
<dbReference type="InterPro" id="IPR018101">
    <property type="entry name" value="Transl_elong_Ts_CS"/>
</dbReference>
<evidence type="ECO:0000259" key="8">
    <source>
        <dbReference type="Pfam" id="PF00889"/>
    </source>
</evidence>
<sequence length="308" mass="32933">MAITAAQINELRKATGAGMLDCKKALEEVGGDMEQAIDYLRKKGLAAASKKAGRAATEGMVATAVSGNAGVLVEINSETDFVAKNDKFQDFVKQVVDHVLAKKPATLDELLAQPFAGDSSKTVQTLLTEAIAVIGENMQIRRFATFTAESGAVGSYIHAGGKIGVLVEACCDNAAAAQDERLATFLKDVAMHIAAASPLYVQRSEVPADVLEREKEIYRDKARQTGKPENIIEKIIEGQVNKFYGDICLLEQAYVKDPDKSVQQYLAETAKALGGTVTLKQFAKFVLGEGLEKKETDFAAEVAAVAGQ</sequence>
<feature type="region of interest" description="Involved in Mg(2+) ion dislocation from EF-Tu" evidence="5">
    <location>
        <begin position="79"/>
        <end position="82"/>
    </location>
</feature>
<dbReference type="Proteomes" id="UP001295463">
    <property type="component" value="Chromosome"/>
</dbReference>
<evidence type="ECO:0000256" key="1">
    <source>
        <dbReference type="ARBA" id="ARBA00005532"/>
    </source>
</evidence>
<keyword evidence="3 5" id="KW-0251">Elongation factor</keyword>
<evidence type="ECO:0000256" key="3">
    <source>
        <dbReference type="ARBA" id="ARBA00022768"/>
    </source>
</evidence>
<feature type="domain" description="Translation elongation factor EFTs/EF1B dimerisation" evidence="8">
    <location>
        <begin position="70"/>
        <end position="289"/>
    </location>
</feature>
<gene>
    <name evidence="5 9" type="primary">tsf</name>
    <name evidence="9" type="ORF">GEAMG1_1015</name>
</gene>
<evidence type="ECO:0000313" key="10">
    <source>
        <dbReference type="Proteomes" id="UP001295463"/>
    </source>
</evidence>
<name>A0ABM9D6L0_9BACT</name>
<comment type="similarity">
    <text evidence="1 5 6">Belongs to the EF-Ts family.</text>
</comment>
<dbReference type="InterPro" id="IPR001816">
    <property type="entry name" value="Transl_elong_EFTs/EF1B"/>
</dbReference>
<dbReference type="CDD" id="cd14275">
    <property type="entry name" value="UBA_EF-Ts"/>
    <property type="match status" value="1"/>
</dbReference>
<proteinExistence type="inferred from homology"/>
<evidence type="ECO:0000256" key="6">
    <source>
        <dbReference type="RuleBase" id="RU000642"/>
    </source>
</evidence>
<dbReference type="SUPFAM" id="SSF54713">
    <property type="entry name" value="Elongation factor Ts (EF-Ts), dimerisation domain"/>
    <property type="match status" value="2"/>
</dbReference>
<dbReference type="InterPro" id="IPR014039">
    <property type="entry name" value="Transl_elong_EFTs/EF1B_dimer"/>
</dbReference>
<dbReference type="GO" id="GO:0003746">
    <property type="term" value="F:translation elongation factor activity"/>
    <property type="evidence" value="ECO:0007669"/>
    <property type="project" value="UniProtKB-KW"/>
</dbReference>
<evidence type="ECO:0000256" key="2">
    <source>
        <dbReference type="ARBA" id="ARBA00016956"/>
    </source>
</evidence>
<keyword evidence="5" id="KW-0963">Cytoplasm</keyword>
<evidence type="ECO:0000256" key="7">
    <source>
        <dbReference type="RuleBase" id="RU000643"/>
    </source>
</evidence>